<gene>
    <name evidence="1" type="ORF">C8F04DRAFT_1281238</name>
</gene>
<sequence length="481" mass="51497">MLPVLCFFLSGYPPPPARPSPHLPWYPSRSTLLPPFFQPVPRCYSAISVLRHWYKTSLPALSVGTPPSRAHFSASPRPSEPPPHIYRGTPPAQRCYPPFLSARSPADQRYVIALSLLLPLSVSLHRPPVLVLRCYPALPTLRPSSTVVPLPFDAGTPLFSARSAHQRLTSLVRNFFCRSLCWYTALRCWHTALYPALSRWYLALSAVLSPSSPAVTAACHPPGPPSPRSLLLPFPTTTSSLRPPPAPVSAAGVPPTALLSRFPPSRASDDIKPAAAPPPSSRLVATCVPGTLCRHYPPLLVSRLLCSLCLSHRRPRSDLRRASPSLTHQPALCLRFPPASVPLGVPAASLVPAAAASARALRPPLAPPRSSHASHATHSRRADFNVVCATLVTVPLRAVAAVGHGRGASFDVSAACTSPSTPRVLGWDVPSPLPSFPLPLVPRDLSYWLHKGAHWPHAAAAQSAALSGVVTAWSARRAVGN</sequence>
<proteinExistence type="predicted"/>
<evidence type="ECO:0000313" key="1">
    <source>
        <dbReference type="EMBL" id="KAJ7016488.1"/>
    </source>
</evidence>
<accession>A0AAD6RX55</accession>
<name>A0AAD6RX55_9AGAR</name>
<keyword evidence="2" id="KW-1185">Reference proteome</keyword>
<dbReference type="EMBL" id="JARJCM010000496">
    <property type="protein sequence ID" value="KAJ7016488.1"/>
    <property type="molecule type" value="Genomic_DNA"/>
</dbReference>
<evidence type="ECO:0000313" key="2">
    <source>
        <dbReference type="Proteomes" id="UP001218188"/>
    </source>
</evidence>
<dbReference type="AlphaFoldDB" id="A0AAD6RX55"/>
<comment type="caution">
    <text evidence="1">The sequence shown here is derived from an EMBL/GenBank/DDBJ whole genome shotgun (WGS) entry which is preliminary data.</text>
</comment>
<protein>
    <submittedName>
        <fullName evidence="1">Uncharacterized protein</fullName>
    </submittedName>
</protein>
<reference evidence="1" key="1">
    <citation type="submission" date="2023-03" db="EMBL/GenBank/DDBJ databases">
        <title>Massive genome expansion in bonnet fungi (Mycena s.s.) driven by repeated elements and novel gene families across ecological guilds.</title>
        <authorList>
            <consortium name="Lawrence Berkeley National Laboratory"/>
            <person name="Harder C.B."/>
            <person name="Miyauchi S."/>
            <person name="Viragh M."/>
            <person name="Kuo A."/>
            <person name="Thoen E."/>
            <person name="Andreopoulos B."/>
            <person name="Lu D."/>
            <person name="Skrede I."/>
            <person name="Drula E."/>
            <person name="Henrissat B."/>
            <person name="Morin E."/>
            <person name="Kohler A."/>
            <person name="Barry K."/>
            <person name="LaButti K."/>
            <person name="Morin E."/>
            <person name="Salamov A."/>
            <person name="Lipzen A."/>
            <person name="Mereny Z."/>
            <person name="Hegedus B."/>
            <person name="Baldrian P."/>
            <person name="Stursova M."/>
            <person name="Weitz H."/>
            <person name="Taylor A."/>
            <person name="Grigoriev I.V."/>
            <person name="Nagy L.G."/>
            <person name="Martin F."/>
            <person name="Kauserud H."/>
        </authorList>
    </citation>
    <scope>NUCLEOTIDE SEQUENCE</scope>
    <source>
        <strain evidence="1">CBHHK200</strain>
    </source>
</reference>
<dbReference type="Proteomes" id="UP001218188">
    <property type="component" value="Unassembled WGS sequence"/>
</dbReference>
<organism evidence="1 2">
    <name type="scientific">Mycena alexandri</name>
    <dbReference type="NCBI Taxonomy" id="1745969"/>
    <lineage>
        <taxon>Eukaryota</taxon>
        <taxon>Fungi</taxon>
        <taxon>Dikarya</taxon>
        <taxon>Basidiomycota</taxon>
        <taxon>Agaricomycotina</taxon>
        <taxon>Agaricomycetes</taxon>
        <taxon>Agaricomycetidae</taxon>
        <taxon>Agaricales</taxon>
        <taxon>Marasmiineae</taxon>
        <taxon>Mycenaceae</taxon>
        <taxon>Mycena</taxon>
    </lineage>
</organism>